<gene>
    <name evidence="2" type="ORF">NPIL_367381</name>
</gene>
<keyword evidence="1" id="KW-0472">Membrane</keyword>
<keyword evidence="1" id="KW-0812">Transmembrane</keyword>
<keyword evidence="3" id="KW-1185">Reference proteome</keyword>
<accession>A0A8X6MWD8</accession>
<comment type="caution">
    <text evidence="2">The sequence shown here is derived from an EMBL/GenBank/DDBJ whole genome shotgun (WGS) entry which is preliminary data.</text>
</comment>
<evidence type="ECO:0000313" key="2">
    <source>
        <dbReference type="EMBL" id="GFS81476.1"/>
    </source>
</evidence>
<organism evidence="2 3">
    <name type="scientific">Nephila pilipes</name>
    <name type="common">Giant wood spider</name>
    <name type="synonym">Nephila maculata</name>
    <dbReference type="NCBI Taxonomy" id="299642"/>
    <lineage>
        <taxon>Eukaryota</taxon>
        <taxon>Metazoa</taxon>
        <taxon>Ecdysozoa</taxon>
        <taxon>Arthropoda</taxon>
        <taxon>Chelicerata</taxon>
        <taxon>Arachnida</taxon>
        <taxon>Araneae</taxon>
        <taxon>Araneomorphae</taxon>
        <taxon>Entelegynae</taxon>
        <taxon>Araneoidea</taxon>
        <taxon>Nephilidae</taxon>
        <taxon>Nephila</taxon>
    </lineage>
</organism>
<evidence type="ECO:0000256" key="1">
    <source>
        <dbReference type="SAM" id="Phobius"/>
    </source>
</evidence>
<dbReference type="EMBL" id="BMAW01097750">
    <property type="protein sequence ID" value="GFS81476.1"/>
    <property type="molecule type" value="Genomic_DNA"/>
</dbReference>
<keyword evidence="1" id="KW-1133">Transmembrane helix</keyword>
<dbReference type="Proteomes" id="UP000887013">
    <property type="component" value="Unassembled WGS sequence"/>
</dbReference>
<feature type="transmembrane region" description="Helical" evidence="1">
    <location>
        <begin position="6"/>
        <end position="25"/>
    </location>
</feature>
<reference evidence="2" key="1">
    <citation type="submission" date="2020-08" db="EMBL/GenBank/DDBJ databases">
        <title>Multicomponent nature underlies the extraordinary mechanical properties of spider dragline silk.</title>
        <authorList>
            <person name="Kono N."/>
            <person name="Nakamura H."/>
            <person name="Mori M."/>
            <person name="Yoshida Y."/>
            <person name="Ohtoshi R."/>
            <person name="Malay A.D."/>
            <person name="Moran D.A.P."/>
            <person name="Tomita M."/>
            <person name="Numata K."/>
            <person name="Arakawa K."/>
        </authorList>
    </citation>
    <scope>NUCLEOTIDE SEQUENCE</scope>
</reference>
<proteinExistence type="predicted"/>
<sequence length="98" mass="10823">MFNINIVFYYALMLLFSSCVPRLFCVTAVDGLPRISLGASPLSPSGALSRCGLLCSSAVMKLFFYGAPCLWNPRFLLDRPPFASPWLTVCLWDSCASF</sequence>
<name>A0A8X6MWD8_NEPPI</name>
<protein>
    <submittedName>
        <fullName evidence="2">Uncharacterized protein</fullName>
    </submittedName>
</protein>
<evidence type="ECO:0000313" key="3">
    <source>
        <dbReference type="Proteomes" id="UP000887013"/>
    </source>
</evidence>
<dbReference type="AlphaFoldDB" id="A0A8X6MWD8"/>